<dbReference type="eggNOG" id="ENOG5033BGW">
    <property type="taxonomic scope" value="Bacteria"/>
</dbReference>
<dbReference type="RefSeq" id="WP_012561264.1">
    <property type="nucleotide sequence ID" value="NC_011386.1"/>
</dbReference>
<accession>B6JAC2</accession>
<sequence>MHNNLSFSAVKYWTDHLRRFGALHEIRDDVEAGRIAHDIGLSVSELRALVAKGPEAAQLLHARMHELGLNEADKTSAGPKAMSNMQFLCATCKNQRRCHDDLQGAIQSDDWLLYCPNSMTLEAMRKTHAEAAPASA</sequence>
<dbReference type="OrthoDB" id="7307423at2"/>
<proteinExistence type="predicted"/>
<keyword evidence="2" id="KW-1185">Reference proteome</keyword>
<dbReference type="KEGG" id="oca:OCAR_4081"/>
<organism evidence="1 2">
    <name type="scientific">Afipia carboxidovorans (strain ATCC 49405 / DSM 1227 / KCTC 32145 / OM5)</name>
    <name type="common">Oligotropha carboxidovorans</name>
    <dbReference type="NCBI Taxonomy" id="504832"/>
    <lineage>
        <taxon>Bacteria</taxon>
        <taxon>Pseudomonadati</taxon>
        <taxon>Pseudomonadota</taxon>
        <taxon>Alphaproteobacteria</taxon>
        <taxon>Hyphomicrobiales</taxon>
        <taxon>Nitrobacteraceae</taxon>
        <taxon>Afipia</taxon>
    </lineage>
</organism>
<dbReference type="KEGG" id="ocg:OCA5_c04280"/>
<evidence type="ECO:0000313" key="1">
    <source>
        <dbReference type="EMBL" id="AEI05153.1"/>
    </source>
</evidence>
<reference evidence="1 2" key="1">
    <citation type="journal article" date="2011" name="J. Bacteriol.">
        <title>Complete genome sequences of the chemolithoautotrophic Oligotropha carboxidovorans strains OM4 and OM5.</title>
        <authorList>
            <person name="Volland S."/>
            <person name="Rachinger M."/>
            <person name="Strittmatter A."/>
            <person name="Daniel R."/>
            <person name="Gottschalk G."/>
            <person name="Meyer O."/>
        </authorList>
    </citation>
    <scope>NUCLEOTIDE SEQUENCE [LARGE SCALE GENOMIC DNA]</scope>
    <source>
        <strain evidence="2">ATCC 49405 / DSM 1227 / KCTC 32145 / OM5</strain>
    </source>
</reference>
<name>B6JAC2_AFIC5</name>
<gene>
    <name evidence="1" type="ordered locus">OCA5_c04280</name>
</gene>
<protein>
    <submittedName>
        <fullName evidence="1">Uncharacterized protein</fullName>
    </submittedName>
</protein>
<evidence type="ECO:0000313" key="2">
    <source>
        <dbReference type="Proteomes" id="UP000007730"/>
    </source>
</evidence>
<dbReference type="EMBL" id="CP002826">
    <property type="protein sequence ID" value="AEI05153.1"/>
    <property type="molecule type" value="Genomic_DNA"/>
</dbReference>
<dbReference type="HOGENOM" id="CLU_1873320_0_0_5"/>
<dbReference type="Proteomes" id="UP000007730">
    <property type="component" value="Chromosome"/>
</dbReference>
<dbReference type="AlphaFoldDB" id="B6JAC2"/>